<dbReference type="Pfam" id="PF00201">
    <property type="entry name" value="UDPGT"/>
    <property type="match status" value="1"/>
</dbReference>
<evidence type="ECO:0000313" key="8">
    <source>
        <dbReference type="WBParaSite" id="PSU_v2.g5648.t1"/>
    </source>
</evidence>
<feature type="transmembrane region" description="Helical" evidence="6">
    <location>
        <begin position="243"/>
        <end position="265"/>
    </location>
</feature>
<evidence type="ECO:0000256" key="2">
    <source>
        <dbReference type="ARBA" id="ARBA00012544"/>
    </source>
</evidence>
<keyword evidence="6" id="KW-1133">Transmembrane helix</keyword>
<dbReference type="InterPro" id="IPR002213">
    <property type="entry name" value="UDP_glucos_trans"/>
</dbReference>
<dbReference type="SUPFAM" id="SSF53756">
    <property type="entry name" value="UDP-Glycosyltransferase/glycogen phosphorylase"/>
    <property type="match status" value="1"/>
</dbReference>
<dbReference type="PANTHER" id="PTHR48043">
    <property type="entry name" value="EG:EG0003.4 PROTEIN-RELATED"/>
    <property type="match status" value="1"/>
</dbReference>
<sequence>MVMTNTHEFYDFQRPTLSKIINIGGIGLSNYTHAPLPEPFNDLVEGYDSVILFSFGTVADASQMPKEWKESILKIFSKFSNILFIFRYLETDLTELASKNVHITRWMPQFELLNHPKVKLIIFQGGYNTFQEAIYASKPMIVIPLFGDQKRNANLIKKFGIGMRLDKSNFNEESLYKAIKLVLESKKYSLNVAKLNALVSQKPFSAEETLLKWTDFLVKVKTTPNLTPATVEMSFIEYHNLDVFGFCILTFVAFFWLLLSFANFVRQIFFKRQEGGHEKNE</sequence>
<protein>
    <recommendedName>
        <fullName evidence="2">glucuronosyltransferase</fullName>
        <ecNumber evidence="2">2.4.1.17</ecNumber>
    </recommendedName>
</protein>
<keyword evidence="4" id="KW-0808">Transferase</keyword>
<evidence type="ECO:0000256" key="4">
    <source>
        <dbReference type="ARBA" id="ARBA00022679"/>
    </source>
</evidence>
<dbReference type="Gene3D" id="3.40.50.2000">
    <property type="entry name" value="Glycogen Phosphorylase B"/>
    <property type="match status" value="1"/>
</dbReference>
<keyword evidence="3" id="KW-0328">Glycosyltransferase</keyword>
<evidence type="ECO:0000256" key="1">
    <source>
        <dbReference type="ARBA" id="ARBA00009995"/>
    </source>
</evidence>
<organism evidence="7 8">
    <name type="scientific">Panagrolaimus superbus</name>
    <dbReference type="NCBI Taxonomy" id="310955"/>
    <lineage>
        <taxon>Eukaryota</taxon>
        <taxon>Metazoa</taxon>
        <taxon>Ecdysozoa</taxon>
        <taxon>Nematoda</taxon>
        <taxon>Chromadorea</taxon>
        <taxon>Rhabditida</taxon>
        <taxon>Tylenchina</taxon>
        <taxon>Panagrolaimomorpha</taxon>
        <taxon>Panagrolaimoidea</taxon>
        <taxon>Panagrolaimidae</taxon>
        <taxon>Panagrolaimus</taxon>
    </lineage>
</organism>
<dbReference type="WBParaSite" id="PSU_v2.g5648.t1">
    <property type="protein sequence ID" value="PSU_v2.g5648.t1"/>
    <property type="gene ID" value="PSU_v2.g5648"/>
</dbReference>
<reference evidence="8" key="1">
    <citation type="submission" date="2022-11" db="UniProtKB">
        <authorList>
            <consortium name="WormBaseParasite"/>
        </authorList>
    </citation>
    <scope>IDENTIFICATION</scope>
</reference>
<keyword evidence="7" id="KW-1185">Reference proteome</keyword>
<dbReference type="CDD" id="cd03784">
    <property type="entry name" value="GT1_Gtf-like"/>
    <property type="match status" value="1"/>
</dbReference>
<dbReference type="InterPro" id="IPR050271">
    <property type="entry name" value="UDP-glycosyltransferase"/>
</dbReference>
<evidence type="ECO:0000256" key="3">
    <source>
        <dbReference type="ARBA" id="ARBA00022676"/>
    </source>
</evidence>
<dbReference type="PANTHER" id="PTHR48043:SF145">
    <property type="entry name" value="FI06409P-RELATED"/>
    <property type="match status" value="1"/>
</dbReference>
<proteinExistence type="inferred from homology"/>
<accession>A0A914Z176</accession>
<evidence type="ECO:0000256" key="6">
    <source>
        <dbReference type="SAM" id="Phobius"/>
    </source>
</evidence>
<comment type="similarity">
    <text evidence="1">Belongs to the UDP-glycosyltransferase family.</text>
</comment>
<dbReference type="AlphaFoldDB" id="A0A914Z176"/>
<dbReference type="Proteomes" id="UP000887577">
    <property type="component" value="Unplaced"/>
</dbReference>
<comment type="catalytic activity">
    <reaction evidence="5">
        <text>glucuronate acceptor + UDP-alpha-D-glucuronate = acceptor beta-D-glucuronoside + UDP + H(+)</text>
        <dbReference type="Rhea" id="RHEA:21032"/>
        <dbReference type="ChEBI" id="CHEBI:15378"/>
        <dbReference type="ChEBI" id="CHEBI:58052"/>
        <dbReference type="ChEBI" id="CHEBI:58223"/>
        <dbReference type="ChEBI" id="CHEBI:132367"/>
        <dbReference type="ChEBI" id="CHEBI:132368"/>
        <dbReference type="EC" id="2.4.1.17"/>
    </reaction>
</comment>
<dbReference type="GO" id="GO:0015020">
    <property type="term" value="F:glucuronosyltransferase activity"/>
    <property type="evidence" value="ECO:0007669"/>
    <property type="project" value="UniProtKB-EC"/>
</dbReference>
<evidence type="ECO:0000256" key="5">
    <source>
        <dbReference type="ARBA" id="ARBA00047475"/>
    </source>
</evidence>
<name>A0A914Z176_9BILA</name>
<dbReference type="FunFam" id="3.40.50.2000:FF:000021">
    <property type="entry name" value="UDP-glucuronosyltransferase"/>
    <property type="match status" value="1"/>
</dbReference>
<dbReference type="EC" id="2.4.1.17" evidence="2"/>
<evidence type="ECO:0000313" key="7">
    <source>
        <dbReference type="Proteomes" id="UP000887577"/>
    </source>
</evidence>
<keyword evidence="6" id="KW-0812">Transmembrane</keyword>
<keyword evidence="6" id="KW-0472">Membrane</keyword>